<evidence type="ECO:0000313" key="1">
    <source>
        <dbReference type="EMBL" id="GGH29895.1"/>
    </source>
</evidence>
<organism evidence="1 2">
    <name type="scientific">Dyadobacter endophyticus</name>
    <dbReference type="NCBI Taxonomy" id="1749036"/>
    <lineage>
        <taxon>Bacteria</taxon>
        <taxon>Pseudomonadati</taxon>
        <taxon>Bacteroidota</taxon>
        <taxon>Cytophagia</taxon>
        <taxon>Cytophagales</taxon>
        <taxon>Spirosomataceae</taxon>
        <taxon>Dyadobacter</taxon>
    </lineage>
</organism>
<dbReference type="EMBL" id="BMIA01000001">
    <property type="protein sequence ID" value="GGH29895.1"/>
    <property type="molecule type" value="Genomic_DNA"/>
</dbReference>
<comment type="caution">
    <text evidence="1">The sequence shown here is derived from an EMBL/GenBank/DDBJ whole genome shotgun (WGS) entry which is preliminary data.</text>
</comment>
<gene>
    <name evidence="1" type="ORF">GCM10007423_17640</name>
</gene>
<reference evidence="2" key="1">
    <citation type="journal article" date="2019" name="Int. J. Syst. Evol. Microbiol.">
        <title>The Global Catalogue of Microorganisms (GCM) 10K type strain sequencing project: providing services to taxonomists for standard genome sequencing and annotation.</title>
        <authorList>
            <consortium name="The Broad Institute Genomics Platform"/>
            <consortium name="The Broad Institute Genome Sequencing Center for Infectious Disease"/>
            <person name="Wu L."/>
            <person name="Ma J."/>
        </authorList>
    </citation>
    <scope>NUCLEOTIDE SEQUENCE [LARGE SCALE GENOMIC DNA]</scope>
    <source>
        <strain evidence="2">CGMCC 1.15288</strain>
    </source>
</reference>
<protein>
    <submittedName>
        <fullName evidence="1">Uncharacterized protein</fullName>
    </submittedName>
</protein>
<keyword evidence="2" id="KW-1185">Reference proteome</keyword>
<accession>A0ABQ1YMG2</accession>
<proteinExistence type="predicted"/>
<name>A0ABQ1YMG2_9BACT</name>
<evidence type="ECO:0000313" key="2">
    <source>
        <dbReference type="Proteomes" id="UP000600214"/>
    </source>
</evidence>
<dbReference type="Proteomes" id="UP000600214">
    <property type="component" value="Unassembled WGS sequence"/>
</dbReference>
<sequence>MSADGRYVVSDLDILATKVGNNLHISPAGAEMAEERRYNKESEAGNNNLAFILPCRLFIGLRVISFHLKFL</sequence>